<gene>
    <name evidence="8" type="primary">folB</name>
    <name evidence="8" type="ORF">EHV08_09985</name>
</gene>
<comment type="function">
    <text evidence="6">Catalyzes the conversion of 7,8-dihydroneopterin to 6-hydroxymethyl-7,8-dihydropterin.</text>
</comment>
<organism evidence="8 9">
    <name type="scientific">Prevotella koreensis</name>
    <dbReference type="NCBI Taxonomy" id="2490854"/>
    <lineage>
        <taxon>Bacteria</taxon>
        <taxon>Pseudomonadati</taxon>
        <taxon>Bacteroidota</taxon>
        <taxon>Bacteroidia</taxon>
        <taxon>Bacteroidales</taxon>
        <taxon>Prevotellaceae</taxon>
        <taxon>Prevotella</taxon>
    </lineage>
</organism>
<reference evidence="8 9" key="1">
    <citation type="submission" date="2018-12" db="EMBL/GenBank/DDBJ databases">
        <title>Genome sequencing of Prevotella sp. KCOM 3155 (= JS262).</title>
        <authorList>
            <person name="Kook J.-K."/>
            <person name="Park S.-N."/>
            <person name="Lim Y.K."/>
        </authorList>
    </citation>
    <scope>NUCLEOTIDE SEQUENCE [LARGE SCALE GENOMIC DNA]</scope>
    <source>
        <strain evidence="8 9">KCOM 3155</strain>
    </source>
</reference>
<dbReference type="EC" id="4.1.2.25" evidence="6"/>
<dbReference type="InterPro" id="IPR043133">
    <property type="entry name" value="GTP-CH-I_C/QueF"/>
</dbReference>
<dbReference type="EMBL" id="RYYU01000001">
    <property type="protein sequence ID" value="RUL60042.1"/>
    <property type="molecule type" value="Genomic_DNA"/>
</dbReference>
<dbReference type="Pfam" id="PF02152">
    <property type="entry name" value="FolB"/>
    <property type="match status" value="1"/>
</dbReference>
<evidence type="ECO:0000259" key="7">
    <source>
        <dbReference type="SMART" id="SM00905"/>
    </source>
</evidence>
<dbReference type="RefSeq" id="WP_126679136.1">
    <property type="nucleotide sequence ID" value="NZ_RYYU01000001.1"/>
</dbReference>
<dbReference type="GO" id="GO:0046656">
    <property type="term" value="P:folic acid biosynthetic process"/>
    <property type="evidence" value="ECO:0007669"/>
    <property type="project" value="UniProtKB-UniRule"/>
</dbReference>
<dbReference type="NCBIfam" id="TIGR00526">
    <property type="entry name" value="folB_dom"/>
    <property type="match status" value="1"/>
</dbReference>
<name>A0A3S0PBN5_9BACT</name>
<comment type="catalytic activity">
    <reaction evidence="1 6">
        <text>7,8-dihydroneopterin = 6-hydroxymethyl-7,8-dihydropterin + glycolaldehyde</text>
        <dbReference type="Rhea" id="RHEA:10540"/>
        <dbReference type="ChEBI" id="CHEBI:17001"/>
        <dbReference type="ChEBI" id="CHEBI:17071"/>
        <dbReference type="ChEBI" id="CHEBI:44841"/>
        <dbReference type="EC" id="4.1.2.25"/>
    </reaction>
</comment>
<dbReference type="PANTHER" id="PTHR42844">
    <property type="entry name" value="DIHYDRONEOPTERIN ALDOLASE 1-RELATED"/>
    <property type="match status" value="1"/>
</dbReference>
<accession>A0A3S0PBN5</accession>
<keyword evidence="9" id="KW-1185">Reference proteome</keyword>
<dbReference type="UniPathway" id="UPA00077">
    <property type="reaction ID" value="UER00154"/>
</dbReference>
<dbReference type="SUPFAM" id="SSF55620">
    <property type="entry name" value="Tetrahydrobiopterin biosynthesis enzymes-like"/>
    <property type="match status" value="1"/>
</dbReference>
<evidence type="ECO:0000256" key="4">
    <source>
        <dbReference type="ARBA" id="ARBA00022909"/>
    </source>
</evidence>
<keyword evidence="4 6" id="KW-0289">Folate biosynthesis</keyword>
<proteinExistence type="inferred from homology"/>
<protein>
    <recommendedName>
        <fullName evidence="6">7,8-dihydroneopterin aldolase</fullName>
        <ecNumber evidence="6">4.1.2.25</ecNumber>
    </recommendedName>
</protein>
<dbReference type="OrthoDB" id="9803748at2"/>
<dbReference type="Proteomes" id="UP000278983">
    <property type="component" value="Unassembled WGS sequence"/>
</dbReference>
<evidence type="ECO:0000256" key="5">
    <source>
        <dbReference type="ARBA" id="ARBA00023239"/>
    </source>
</evidence>
<evidence type="ECO:0000256" key="3">
    <source>
        <dbReference type="ARBA" id="ARBA00005708"/>
    </source>
</evidence>
<dbReference type="GO" id="GO:0046654">
    <property type="term" value="P:tetrahydrofolate biosynthetic process"/>
    <property type="evidence" value="ECO:0007669"/>
    <property type="project" value="UniProtKB-UniRule"/>
</dbReference>
<dbReference type="InterPro" id="IPR006156">
    <property type="entry name" value="Dihydroneopterin_aldolase"/>
</dbReference>
<evidence type="ECO:0000313" key="8">
    <source>
        <dbReference type="EMBL" id="RUL60042.1"/>
    </source>
</evidence>
<evidence type="ECO:0000313" key="9">
    <source>
        <dbReference type="Proteomes" id="UP000278983"/>
    </source>
</evidence>
<dbReference type="GO" id="GO:0004150">
    <property type="term" value="F:dihydroneopterin aldolase activity"/>
    <property type="evidence" value="ECO:0007669"/>
    <property type="project" value="UniProtKB-UniRule"/>
</dbReference>
<keyword evidence="5 6" id="KW-0456">Lyase</keyword>
<evidence type="ECO:0000256" key="1">
    <source>
        <dbReference type="ARBA" id="ARBA00001353"/>
    </source>
</evidence>
<sequence>MQLKESWIELDNLRFNACHGVLPQERLTGGEFTVSLKAKYDISRAMLSDNVEETISYAEIFKIVNREMLNPSYLLENLAGRIGESIFREIEGVSELMIKVSKVNPPMGAQCDGAAVSVYLINDKTP</sequence>
<dbReference type="AlphaFoldDB" id="A0A3S0PBN5"/>
<evidence type="ECO:0000256" key="2">
    <source>
        <dbReference type="ARBA" id="ARBA00005013"/>
    </source>
</evidence>
<dbReference type="InterPro" id="IPR006157">
    <property type="entry name" value="FolB_dom"/>
</dbReference>
<dbReference type="Gene3D" id="3.30.1130.10">
    <property type="match status" value="1"/>
</dbReference>
<evidence type="ECO:0000256" key="6">
    <source>
        <dbReference type="RuleBase" id="RU362079"/>
    </source>
</evidence>
<dbReference type="PANTHER" id="PTHR42844:SF1">
    <property type="entry name" value="DIHYDRONEOPTERIN ALDOLASE 1-RELATED"/>
    <property type="match status" value="1"/>
</dbReference>
<dbReference type="SMART" id="SM00905">
    <property type="entry name" value="FolB"/>
    <property type="match status" value="1"/>
</dbReference>
<comment type="similarity">
    <text evidence="3 6">Belongs to the DHNA family.</text>
</comment>
<dbReference type="NCBIfam" id="TIGR00525">
    <property type="entry name" value="folB"/>
    <property type="match status" value="1"/>
</dbReference>
<dbReference type="GO" id="GO:0005737">
    <property type="term" value="C:cytoplasm"/>
    <property type="evidence" value="ECO:0007669"/>
    <property type="project" value="TreeGrafter"/>
</dbReference>
<comment type="caution">
    <text evidence="8">The sequence shown here is derived from an EMBL/GenBank/DDBJ whole genome shotgun (WGS) entry which is preliminary data.</text>
</comment>
<comment type="pathway">
    <text evidence="2 6">Cofactor biosynthesis; tetrahydrofolate biosynthesis; 2-amino-4-hydroxy-6-hydroxymethyl-7,8-dihydropteridine diphosphate from 7,8-dihydroneopterin triphosphate: step 3/4.</text>
</comment>
<feature type="domain" description="Dihydroneopterin aldolase/epimerase" evidence="7">
    <location>
        <begin position="8"/>
        <end position="120"/>
    </location>
</feature>